<reference evidence="2 3" key="1">
    <citation type="submission" date="2013-03" db="EMBL/GenBank/DDBJ databases">
        <title>The Genome Sequence of Enterococcus columbae ATCC_51263 (PacBio/Illumina hybrid assembly).</title>
        <authorList>
            <consortium name="The Broad Institute Genomics Platform"/>
            <consortium name="The Broad Institute Genome Sequencing Center for Infectious Disease"/>
            <person name="Earl A."/>
            <person name="Russ C."/>
            <person name="Gilmore M."/>
            <person name="Surin D."/>
            <person name="Walker B."/>
            <person name="Young S."/>
            <person name="Zeng Q."/>
            <person name="Gargeya S."/>
            <person name="Fitzgerald M."/>
            <person name="Haas B."/>
            <person name="Abouelleil A."/>
            <person name="Allen A.W."/>
            <person name="Alvarado L."/>
            <person name="Arachchi H.M."/>
            <person name="Berlin A.M."/>
            <person name="Chapman S.B."/>
            <person name="Gainer-Dewar J."/>
            <person name="Goldberg J."/>
            <person name="Griggs A."/>
            <person name="Gujja S."/>
            <person name="Hansen M."/>
            <person name="Howarth C."/>
            <person name="Imamovic A."/>
            <person name="Ireland A."/>
            <person name="Larimer J."/>
            <person name="McCowan C."/>
            <person name="Murphy C."/>
            <person name="Pearson M."/>
            <person name="Poon T.W."/>
            <person name="Priest M."/>
            <person name="Roberts A."/>
            <person name="Saif S."/>
            <person name="Shea T."/>
            <person name="Sisk P."/>
            <person name="Sykes S."/>
            <person name="Wortman J."/>
            <person name="Nusbaum C."/>
            <person name="Birren B."/>
        </authorList>
    </citation>
    <scope>NUCLEOTIDE SEQUENCE [LARGE SCALE GENOMIC DNA]</scope>
    <source>
        <strain evidence="2 3">ATCC 51263</strain>
    </source>
</reference>
<dbReference type="InterPro" id="IPR018770">
    <property type="entry name" value="ChloroindolylP_hydrolase"/>
</dbReference>
<dbReference type="AlphaFoldDB" id="S1NE41"/>
<protein>
    <recommendedName>
        <fullName evidence="4">5-bromo-4-chloroindolyl phosphate hydrolysis protein</fullName>
    </recommendedName>
</protein>
<sequence>MKKNIYLPIGLLVFGMLIFGLTVLESIQYTIFFIFCCLFFIGAAMAVKHFLNDALLPKSFVYALATSVFFSLLFNSEFLEELTDDFHEVLLDLFLASLLLTAVFAVYFSWNQWRSQPKKTNYPKLSKVKQQNYYALGMTDSEIELFRDTMYQAKMQIEQLQANILSNSKLKALDLRRDCLKISKALFKEIVKNPKRLADASHFLYTHLPNLVDLTNKYIEINQHEIKNKEAYDKLEEGIQVIDQLAVLIGKDYQDFVADDLEDLDLEINVARKHIDRNADDQNLQF</sequence>
<organism evidence="2 3">
    <name type="scientific">Enterococcus columbae DSM 7374 = ATCC 51263</name>
    <dbReference type="NCBI Taxonomy" id="1121865"/>
    <lineage>
        <taxon>Bacteria</taxon>
        <taxon>Bacillati</taxon>
        <taxon>Bacillota</taxon>
        <taxon>Bacilli</taxon>
        <taxon>Lactobacillales</taxon>
        <taxon>Enterococcaceae</taxon>
        <taxon>Enterococcus</taxon>
    </lineage>
</organism>
<keyword evidence="1" id="KW-1133">Transmembrane helix</keyword>
<name>S1NE41_9ENTE</name>
<feature type="transmembrane region" description="Helical" evidence="1">
    <location>
        <begin position="90"/>
        <end position="110"/>
    </location>
</feature>
<dbReference type="OrthoDB" id="2243657at2"/>
<dbReference type="STRING" id="1121865.OMW_01702"/>
<accession>S1NE41</accession>
<feature type="transmembrane region" description="Helical" evidence="1">
    <location>
        <begin position="29"/>
        <end position="47"/>
    </location>
</feature>
<evidence type="ECO:0000313" key="3">
    <source>
        <dbReference type="Proteomes" id="UP000014113"/>
    </source>
</evidence>
<proteinExistence type="predicted"/>
<comment type="caution">
    <text evidence="2">The sequence shown here is derived from an EMBL/GenBank/DDBJ whole genome shotgun (WGS) entry which is preliminary data.</text>
</comment>
<dbReference type="Pfam" id="PF10112">
    <property type="entry name" value="Halogen_Hydrol"/>
    <property type="match status" value="1"/>
</dbReference>
<dbReference type="RefSeq" id="WP_016183811.1">
    <property type="nucleotide sequence ID" value="NZ_JXKI01000042.1"/>
</dbReference>
<keyword evidence="1" id="KW-0812">Transmembrane</keyword>
<keyword evidence="1" id="KW-0472">Membrane</keyword>
<feature type="transmembrane region" description="Helical" evidence="1">
    <location>
        <begin position="5"/>
        <end position="23"/>
    </location>
</feature>
<dbReference type="PATRIC" id="fig|1121865.3.peg.1645"/>
<keyword evidence="3" id="KW-1185">Reference proteome</keyword>
<evidence type="ECO:0008006" key="4">
    <source>
        <dbReference type="Google" id="ProtNLM"/>
    </source>
</evidence>
<evidence type="ECO:0000313" key="2">
    <source>
        <dbReference type="EMBL" id="EOW83898.1"/>
    </source>
</evidence>
<dbReference type="eggNOG" id="COG4915">
    <property type="taxonomic scope" value="Bacteria"/>
</dbReference>
<dbReference type="EMBL" id="ASWJ01000006">
    <property type="protein sequence ID" value="EOW83898.1"/>
    <property type="molecule type" value="Genomic_DNA"/>
</dbReference>
<evidence type="ECO:0000256" key="1">
    <source>
        <dbReference type="SAM" id="Phobius"/>
    </source>
</evidence>
<feature type="transmembrane region" description="Helical" evidence="1">
    <location>
        <begin position="59"/>
        <end position="78"/>
    </location>
</feature>
<dbReference type="Proteomes" id="UP000014113">
    <property type="component" value="Unassembled WGS sequence"/>
</dbReference>
<gene>
    <name evidence="2" type="ORF">I568_01345</name>
</gene>